<dbReference type="InterPro" id="IPR036784">
    <property type="entry name" value="AK/P_DHK_N_sf"/>
</dbReference>
<dbReference type="SUPFAM" id="SSF55874">
    <property type="entry name" value="ATPase domain of HSP90 chaperone/DNA topoisomerase II/histidine kinase"/>
    <property type="match status" value="1"/>
</dbReference>
<dbReference type="EMBL" id="BRXY01000217">
    <property type="protein sequence ID" value="GMH78058.1"/>
    <property type="molecule type" value="Genomic_DNA"/>
</dbReference>
<dbReference type="AlphaFoldDB" id="A0A9W7EIH4"/>
<keyword evidence="6 8" id="KW-0496">Mitochondrion</keyword>
<accession>A0A9W7EIH4</accession>
<organism evidence="10 11">
    <name type="scientific">Triparma strigata</name>
    <dbReference type="NCBI Taxonomy" id="1606541"/>
    <lineage>
        <taxon>Eukaryota</taxon>
        <taxon>Sar</taxon>
        <taxon>Stramenopiles</taxon>
        <taxon>Ochrophyta</taxon>
        <taxon>Bolidophyceae</taxon>
        <taxon>Parmales</taxon>
        <taxon>Triparmaceae</taxon>
        <taxon>Triparma</taxon>
    </lineage>
</organism>
<comment type="similarity">
    <text evidence="1 8">Belongs to the PDK/BCKDK protein kinase family.</text>
</comment>
<keyword evidence="11" id="KW-1185">Reference proteome</keyword>
<evidence type="ECO:0000256" key="3">
    <source>
        <dbReference type="ARBA" id="ARBA00022741"/>
    </source>
</evidence>
<dbReference type="GO" id="GO:0004740">
    <property type="term" value="F:pyruvate dehydrogenase (acetyl-transferring) kinase activity"/>
    <property type="evidence" value="ECO:0007669"/>
    <property type="project" value="UniProtKB-EC"/>
</dbReference>
<evidence type="ECO:0000313" key="10">
    <source>
        <dbReference type="EMBL" id="GMH78058.1"/>
    </source>
</evidence>
<dbReference type="Proteomes" id="UP001165085">
    <property type="component" value="Unassembled WGS sequence"/>
</dbReference>
<dbReference type="SMART" id="SM00387">
    <property type="entry name" value="HATPase_c"/>
    <property type="match status" value="1"/>
</dbReference>
<dbReference type="InterPro" id="IPR004358">
    <property type="entry name" value="Sig_transdc_His_kin-like_C"/>
</dbReference>
<dbReference type="Pfam" id="PF02518">
    <property type="entry name" value="HATPase_c"/>
    <property type="match status" value="1"/>
</dbReference>
<keyword evidence="4 8" id="KW-0418">Kinase</keyword>
<protein>
    <recommendedName>
        <fullName evidence="8">Protein-serine/threonine kinase</fullName>
        <ecNumber evidence="8">2.7.11.-</ecNumber>
    </recommendedName>
</protein>
<dbReference type="Pfam" id="PF10436">
    <property type="entry name" value="BCDHK_Adom3"/>
    <property type="match status" value="1"/>
</dbReference>
<keyword evidence="3 8" id="KW-0547">Nucleotide-binding</keyword>
<dbReference type="GO" id="GO:0005524">
    <property type="term" value="F:ATP binding"/>
    <property type="evidence" value="ECO:0007669"/>
    <property type="project" value="UniProtKB-UniRule"/>
</dbReference>
<gene>
    <name evidence="10" type="ORF">TrST_g12704</name>
</gene>
<evidence type="ECO:0000259" key="9">
    <source>
        <dbReference type="PROSITE" id="PS50109"/>
    </source>
</evidence>
<keyword evidence="2 8" id="KW-0808">Transferase</keyword>
<evidence type="ECO:0000256" key="7">
    <source>
        <dbReference type="ARBA" id="ARBA00048201"/>
    </source>
</evidence>
<comment type="caution">
    <text evidence="10">The sequence shown here is derived from an EMBL/GenBank/DDBJ whole genome shotgun (WGS) entry which is preliminary data.</text>
</comment>
<evidence type="ECO:0000313" key="11">
    <source>
        <dbReference type="Proteomes" id="UP001165085"/>
    </source>
</evidence>
<name>A0A9W7EIH4_9STRA</name>
<dbReference type="OrthoDB" id="241648at2759"/>
<dbReference type="InterPro" id="IPR003594">
    <property type="entry name" value="HATPase_dom"/>
</dbReference>
<comment type="subcellular location">
    <subcellularLocation>
        <location evidence="8">Mitochondrion matrix</location>
    </subcellularLocation>
</comment>
<dbReference type="InterPro" id="IPR039028">
    <property type="entry name" value="BCKD/PDK"/>
</dbReference>
<evidence type="ECO:0000256" key="1">
    <source>
        <dbReference type="ARBA" id="ARBA00006155"/>
    </source>
</evidence>
<dbReference type="InterPro" id="IPR036890">
    <property type="entry name" value="HATPase_C_sf"/>
</dbReference>
<proteinExistence type="inferred from homology"/>
<comment type="catalytic activity">
    <reaction evidence="7">
        <text>L-seryl-[pyruvate dehydrogenase E1 alpha subunit] + ATP = O-phospho-L-seryl-[pyruvate dehydrogenase E1 alpha subunit] + ADP + H(+)</text>
        <dbReference type="Rhea" id="RHEA:23052"/>
        <dbReference type="Rhea" id="RHEA-COMP:13689"/>
        <dbReference type="Rhea" id="RHEA-COMP:13690"/>
        <dbReference type="ChEBI" id="CHEBI:15378"/>
        <dbReference type="ChEBI" id="CHEBI:29999"/>
        <dbReference type="ChEBI" id="CHEBI:30616"/>
        <dbReference type="ChEBI" id="CHEBI:83421"/>
        <dbReference type="ChEBI" id="CHEBI:456216"/>
        <dbReference type="EC" id="2.7.11.2"/>
    </reaction>
</comment>
<dbReference type="Gene3D" id="3.30.565.10">
    <property type="entry name" value="Histidine kinase-like ATPase, C-terminal domain"/>
    <property type="match status" value="1"/>
</dbReference>
<dbReference type="CDD" id="cd16929">
    <property type="entry name" value="HATPase_PDK-like"/>
    <property type="match status" value="1"/>
</dbReference>
<dbReference type="PANTHER" id="PTHR11947:SF3">
    <property type="entry name" value="[PYRUVATE DEHYDROGENASE (ACETYL-TRANSFERRING)] KINASE, MITOCHONDRIAL"/>
    <property type="match status" value="1"/>
</dbReference>
<evidence type="ECO:0000256" key="2">
    <source>
        <dbReference type="ARBA" id="ARBA00022679"/>
    </source>
</evidence>
<evidence type="ECO:0000256" key="5">
    <source>
        <dbReference type="ARBA" id="ARBA00022840"/>
    </source>
</evidence>
<keyword evidence="5 8" id="KW-0067">ATP-binding</keyword>
<dbReference type="GO" id="GO:0010906">
    <property type="term" value="P:regulation of glucose metabolic process"/>
    <property type="evidence" value="ECO:0007669"/>
    <property type="project" value="TreeGrafter"/>
</dbReference>
<dbReference type="PRINTS" id="PR00344">
    <property type="entry name" value="BCTRLSENSOR"/>
</dbReference>
<dbReference type="EC" id="2.7.11.-" evidence="8"/>
<dbReference type="PROSITE" id="PS50109">
    <property type="entry name" value="HIS_KIN"/>
    <property type="match status" value="1"/>
</dbReference>
<reference evidence="11" key="1">
    <citation type="journal article" date="2023" name="Commun. Biol.">
        <title>Genome analysis of Parmales, the sister group of diatoms, reveals the evolutionary specialization of diatoms from phago-mixotrophs to photoautotrophs.</title>
        <authorList>
            <person name="Ban H."/>
            <person name="Sato S."/>
            <person name="Yoshikawa S."/>
            <person name="Yamada K."/>
            <person name="Nakamura Y."/>
            <person name="Ichinomiya M."/>
            <person name="Sato N."/>
            <person name="Blanc-Mathieu R."/>
            <person name="Endo H."/>
            <person name="Kuwata A."/>
            <person name="Ogata H."/>
        </authorList>
    </citation>
    <scope>NUCLEOTIDE SEQUENCE [LARGE SCALE GENOMIC DNA]</scope>
    <source>
        <strain evidence="11">NIES 3701</strain>
    </source>
</reference>
<evidence type="ECO:0000256" key="4">
    <source>
        <dbReference type="ARBA" id="ARBA00022777"/>
    </source>
</evidence>
<evidence type="ECO:0000256" key="6">
    <source>
        <dbReference type="ARBA" id="ARBA00023128"/>
    </source>
</evidence>
<dbReference type="InterPro" id="IPR005467">
    <property type="entry name" value="His_kinase_dom"/>
</dbReference>
<dbReference type="Gene3D" id="1.20.140.20">
    <property type="entry name" value="Alpha-ketoacid/pyruvate dehydrogenase kinase, N-terminal domain"/>
    <property type="match status" value="1"/>
</dbReference>
<feature type="domain" description="Histidine kinase" evidence="9">
    <location>
        <begin position="330"/>
        <end position="464"/>
    </location>
</feature>
<evidence type="ECO:0000256" key="8">
    <source>
        <dbReference type="RuleBase" id="RU366032"/>
    </source>
</evidence>
<dbReference type="PANTHER" id="PTHR11947">
    <property type="entry name" value="PYRUVATE DEHYDROGENASE KINASE"/>
    <property type="match status" value="1"/>
</dbReference>
<sequence>MITIRSLTRASSSGLLVSPLKAQVVRSTSVLASSGPSHVNSRGCVFADGAFVSRSRISNNSPKGLHISHISKGIGAARSSSTKSMAELVSHYSSKPQTPVSLQTLMETGRGERIGKGGTTDATKAASELDSTATELVLMQVASFLKHELPIRLAHRIKDLDDVPMMSEMKSVLQVRDWYEKSMTELIEFPAITSKEEEEKFAKLLEGIYERHAGVLVTMARGAFELRAAIREGKYGRGGKADFEEMEGMHKFLDGFYMSRIGIRMLIGQYLSLRQPPMDGYVGMICQKTSPGKVVQQAVDDASFMCNRKYGDAPEVIVHGASDLTFSYVPTHIHYIMLELLKNSMRATVEHHGVDEDYPPIKVIIADGEKNEDVVIKISDEGGGIKRSHVSRIWSYLFTTADPAVQEGMVAFENVDHSIDSPLAGLGYGLPISRAYAKFWGGDLSVMSMEGYGTDVFLHLSRLGASKEPLP</sequence>
<dbReference type="InterPro" id="IPR018955">
    <property type="entry name" value="BCDHK/PDK_N"/>
</dbReference>
<dbReference type="GO" id="GO:0005759">
    <property type="term" value="C:mitochondrial matrix"/>
    <property type="evidence" value="ECO:0007669"/>
    <property type="project" value="UniProtKB-SubCell"/>
</dbReference>
<dbReference type="SUPFAM" id="SSF69012">
    <property type="entry name" value="alpha-ketoacid dehydrogenase kinase, N-terminal domain"/>
    <property type="match status" value="1"/>
</dbReference>